<reference evidence="1" key="1">
    <citation type="submission" date="2014-09" db="EMBL/GenBank/DDBJ databases">
        <authorList>
            <person name="Magalhaes I.L.F."/>
            <person name="Oliveira U."/>
            <person name="Santos F.R."/>
            <person name="Vidigal T.H.D.A."/>
            <person name="Brescovit A.D."/>
            <person name="Santos A.J."/>
        </authorList>
    </citation>
    <scope>NUCLEOTIDE SEQUENCE</scope>
    <source>
        <tissue evidence="1">Shoot tissue taken approximately 20 cm above the soil surface</tissue>
    </source>
</reference>
<organism evidence="1">
    <name type="scientific">Arundo donax</name>
    <name type="common">Giant reed</name>
    <name type="synonym">Donax arundinaceus</name>
    <dbReference type="NCBI Taxonomy" id="35708"/>
    <lineage>
        <taxon>Eukaryota</taxon>
        <taxon>Viridiplantae</taxon>
        <taxon>Streptophyta</taxon>
        <taxon>Embryophyta</taxon>
        <taxon>Tracheophyta</taxon>
        <taxon>Spermatophyta</taxon>
        <taxon>Magnoliopsida</taxon>
        <taxon>Liliopsida</taxon>
        <taxon>Poales</taxon>
        <taxon>Poaceae</taxon>
        <taxon>PACMAD clade</taxon>
        <taxon>Arundinoideae</taxon>
        <taxon>Arundineae</taxon>
        <taxon>Arundo</taxon>
    </lineage>
</organism>
<proteinExistence type="predicted"/>
<sequence>MKNPYLPKQTKSFSSRNYQSNQRASQVEIIKATKELLKSKLSKQSKGLSYFENTKWELNTISISKLNVITYTPIETATSVFLAMI</sequence>
<dbReference type="AlphaFoldDB" id="A0A0A9HK66"/>
<name>A0A0A9HK66_ARUDO</name>
<accession>A0A0A9HK66</accession>
<dbReference type="EMBL" id="GBRH01161677">
    <property type="protein sequence ID" value="JAE36219.1"/>
    <property type="molecule type" value="Transcribed_RNA"/>
</dbReference>
<reference evidence="1" key="2">
    <citation type="journal article" date="2015" name="Data Brief">
        <title>Shoot transcriptome of the giant reed, Arundo donax.</title>
        <authorList>
            <person name="Barrero R.A."/>
            <person name="Guerrero F.D."/>
            <person name="Moolhuijzen P."/>
            <person name="Goolsby J.A."/>
            <person name="Tidwell J."/>
            <person name="Bellgard S.E."/>
            <person name="Bellgard M.I."/>
        </authorList>
    </citation>
    <scope>NUCLEOTIDE SEQUENCE</scope>
    <source>
        <tissue evidence="1">Shoot tissue taken approximately 20 cm above the soil surface</tissue>
    </source>
</reference>
<protein>
    <submittedName>
        <fullName evidence="1">Uncharacterized protein</fullName>
    </submittedName>
</protein>
<evidence type="ECO:0000313" key="1">
    <source>
        <dbReference type="EMBL" id="JAE36219.1"/>
    </source>
</evidence>